<dbReference type="InterPro" id="IPR006139">
    <property type="entry name" value="D-isomer_2_OHA_DH_cat_dom"/>
</dbReference>
<dbReference type="Proteomes" id="UP000036503">
    <property type="component" value="Unassembled WGS sequence"/>
</dbReference>
<dbReference type="GO" id="GO:0016616">
    <property type="term" value="F:oxidoreductase activity, acting on the CH-OH group of donors, NAD or NADP as acceptor"/>
    <property type="evidence" value="ECO:0007669"/>
    <property type="project" value="InterPro"/>
</dbReference>
<sequence>METAEKKVVLITGSVQKEIVPALAPYFNVRQWRGDGVMPLTELEKQIGSADALMLAYHSKLPAAVIAQGKQLHLIVQHFVGYEDVDIAESFIP</sequence>
<gene>
    <name evidence="2" type="ORF">AB840_08005</name>
</gene>
<evidence type="ECO:0000259" key="1">
    <source>
        <dbReference type="Pfam" id="PF00389"/>
    </source>
</evidence>
<dbReference type="InParanoid" id="A0A0J6ZNL2"/>
<dbReference type="Pfam" id="PF00389">
    <property type="entry name" value="2-Hacid_dh"/>
    <property type="match status" value="1"/>
</dbReference>
<name>A0A0J6ZNL2_9FIRM</name>
<proteinExistence type="predicted"/>
<dbReference type="RefSeq" id="WP_048514313.1">
    <property type="nucleotide sequence ID" value="NZ_FUXD01000023.1"/>
</dbReference>
<organism evidence="2 3">
    <name type="scientific">Megasphaera cerevisiae DSM 20462</name>
    <dbReference type="NCBI Taxonomy" id="1122219"/>
    <lineage>
        <taxon>Bacteria</taxon>
        <taxon>Bacillati</taxon>
        <taxon>Bacillota</taxon>
        <taxon>Negativicutes</taxon>
        <taxon>Veillonellales</taxon>
        <taxon>Veillonellaceae</taxon>
        <taxon>Megasphaera</taxon>
    </lineage>
</organism>
<dbReference type="AlphaFoldDB" id="A0A0J6ZNL2"/>
<dbReference type="Gene3D" id="3.40.50.720">
    <property type="entry name" value="NAD(P)-binding Rossmann-like Domain"/>
    <property type="match status" value="1"/>
</dbReference>
<accession>A0A0J6ZNL2</accession>
<keyword evidence="3" id="KW-1185">Reference proteome</keyword>
<reference evidence="2 3" key="1">
    <citation type="submission" date="2015-06" db="EMBL/GenBank/DDBJ databases">
        <title>Draft genome sequence of beer spoilage bacterium Megasphaera cerevisiae type strain 20462.</title>
        <authorList>
            <person name="Kutumbaka K."/>
            <person name="Pasmowitz J."/>
            <person name="Mategko J."/>
            <person name="Reyes D."/>
            <person name="Friedrich A."/>
            <person name="Han S."/>
            <person name="Martens-Habbena W."/>
            <person name="Neal-McKinney J."/>
            <person name="Janagama H.K."/>
            <person name="Nadala C."/>
            <person name="Samadpour M."/>
        </authorList>
    </citation>
    <scope>NUCLEOTIDE SEQUENCE [LARGE SCALE GENOMIC DNA]</scope>
    <source>
        <strain evidence="2 3">DSM 20462</strain>
    </source>
</reference>
<evidence type="ECO:0000313" key="2">
    <source>
        <dbReference type="EMBL" id="KMO86481.1"/>
    </source>
</evidence>
<comment type="caution">
    <text evidence="2">The sequence shown here is derived from an EMBL/GenBank/DDBJ whole genome shotgun (WGS) entry which is preliminary data.</text>
</comment>
<evidence type="ECO:0000313" key="3">
    <source>
        <dbReference type="Proteomes" id="UP000036503"/>
    </source>
</evidence>
<dbReference type="GO" id="GO:0051287">
    <property type="term" value="F:NAD binding"/>
    <property type="evidence" value="ECO:0007669"/>
    <property type="project" value="InterPro"/>
</dbReference>
<protein>
    <recommendedName>
        <fullName evidence="1">D-isomer specific 2-hydroxyacid dehydrogenase catalytic domain-containing protein</fullName>
    </recommendedName>
</protein>
<dbReference type="EMBL" id="LEKT01000022">
    <property type="protein sequence ID" value="KMO86481.1"/>
    <property type="molecule type" value="Genomic_DNA"/>
</dbReference>
<feature type="domain" description="D-isomer specific 2-hydroxyacid dehydrogenase catalytic" evidence="1">
    <location>
        <begin position="9"/>
        <end position="88"/>
    </location>
</feature>
<dbReference type="SUPFAM" id="SSF52283">
    <property type="entry name" value="Formate/glycerate dehydrogenase catalytic domain-like"/>
    <property type="match status" value="1"/>
</dbReference>
<dbReference type="STRING" id="39029.BSR42_07770"/>